<reference evidence="2 3" key="1">
    <citation type="submission" date="2019-01" db="EMBL/GenBank/DDBJ databases">
        <title>Chengkuizengella sp. nov., isolated from deep-sea sediment of East Pacific Ocean.</title>
        <authorList>
            <person name="Yang J."/>
            <person name="Lai Q."/>
            <person name="Shao Z."/>
        </authorList>
    </citation>
    <scope>NUCLEOTIDE SEQUENCE [LARGE SCALE GENOMIC DNA]</scope>
    <source>
        <strain evidence="2 3">YPA3-1-1</strain>
    </source>
</reference>
<dbReference type="PANTHER" id="PTHR32251:SF17">
    <property type="entry name" value="STEROID 5-ALPHA REDUCTASE C-TERMINAL DOMAIN-CONTAINING PROTEIN"/>
    <property type="match status" value="1"/>
</dbReference>
<dbReference type="Gene3D" id="1.20.120.1630">
    <property type="match status" value="1"/>
</dbReference>
<evidence type="ECO:0000256" key="1">
    <source>
        <dbReference type="SAM" id="Phobius"/>
    </source>
</evidence>
<dbReference type="GO" id="GO:0016020">
    <property type="term" value="C:membrane"/>
    <property type="evidence" value="ECO:0007669"/>
    <property type="project" value="TreeGrafter"/>
</dbReference>
<dbReference type="InterPro" id="IPR010721">
    <property type="entry name" value="UstE-like"/>
</dbReference>
<feature type="transmembrane region" description="Helical" evidence="1">
    <location>
        <begin position="102"/>
        <end position="127"/>
    </location>
</feature>
<keyword evidence="1" id="KW-0472">Membrane</keyword>
<keyword evidence="1" id="KW-0812">Transmembrane</keyword>
<evidence type="ECO:0000313" key="3">
    <source>
        <dbReference type="Proteomes" id="UP000448943"/>
    </source>
</evidence>
<gene>
    <name evidence="2" type="ORF">ERL59_08835</name>
</gene>
<comment type="caution">
    <text evidence="2">The sequence shown here is derived from an EMBL/GenBank/DDBJ whole genome shotgun (WGS) entry which is preliminary data.</text>
</comment>
<feature type="transmembrane region" description="Helical" evidence="1">
    <location>
        <begin position="189"/>
        <end position="206"/>
    </location>
</feature>
<feature type="transmembrane region" description="Helical" evidence="1">
    <location>
        <begin position="212"/>
        <end position="232"/>
    </location>
</feature>
<accession>A0A6N9Q1G5</accession>
<dbReference type="PROSITE" id="PS50244">
    <property type="entry name" value="S5A_REDUCTASE"/>
    <property type="match status" value="1"/>
</dbReference>
<keyword evidence="3" id="KW-1185">Reference proteome</keyword>
<keyword evidence="1" id="KW-1133">Transmembrane helix</keyword>
<feature type="transmembrane region" description="Helical" evidence="1">
    <location>
        <begin position="139"/>
        <end position="162"/>
    </location>
</feature>
<name>A0A6N9Q1G5_9BACL</name>
<evidence type="ECO:0000313" key="2">
    <source>
        <dbReference type="EMBL" id="NBI29062.1"/>
    </source>
</evidence>
<dbReference type="PANTHER" id="PTHR32251">
    <property type="entry name" value="3-OXO-5-ALPHA-STEROID 4-DEHYDROGENASE"/>
    <property type="match status" value="1"/>
</dbReference>
<dbReference type="EMBL" id="SIJB01000021">
    <property type="protein sequence ID" value="NBI29062.1"/>
    <property type="molecule type" value="Genomic_DNA"/>
</dbReference>
<feature type="transmembrane region" description="Helical" evidence="1">
    <location>
        <begin position="6"/>
        <end position="27"/>
    </location>
</feature>
<sequence length="264" mass="30837">MLHMGELYLINSLVIFVYMVMLFLIALKIKDNSIIDINWGLGFVIISWSSMIITNNISITAIIVNSLITLWGIRLATHLWIRSIGTGEDFRYVNMRKAWGKNVVFISFFRIFMFQGAIMLLLSYPIMRANLSGIDSINFFMIAGIVVWFIGFIFQVVGDYQLSQFKKNRINKEQVLNTGLWRYTRHPNYFGEATMWWGIFLIIVTLDYGWIGLFSALFINFLLLRVSGVPFLDRRYKNNVEYQKYKQETSRFIPLPPKKISSQS</sequence>
<organism evidence="2 3">
    <name type="scientific">Chengkuizengella marina</name>
    <dbReference type="NCBI Taxonomy" id="2507566"/>
    <lineage>
        <taxon>Bacteria</taxon>
        <taxon>Bacillati</taxon>
        <taxon>Bacillota</taxon>
        <taxon>Bacilli</taxon>
        <taxon>Bacillales</taxon>
        <taxon>Paenibacillaceae</taxon>
        <taxon>Chengkuizengella</taxon>
    </lineage>
</organism>
<dbReference type="AlphaFoldDB" id="A0A6N9Q1G5"/>
<proteinExistence type="predicted"/>
<dbReference type="Proteomes" id="UP000448943">
    <property type="component" value="Unassembled WGS sequence"/>
</dbReference>
<dbReference type="Pfam" id="PF06966">
    <property type="entry name" value="DUF1295"/>
    <property type="match status" value="1"/>
</dbReference>
<protein>
    <submittedName>
        <fullName evidence="2">DUF1295 domain-containing protein</fullName>
    </submittedName>
</protein>